<dbReference type="InterPro" id="IPR023561">
    <property type="entry name" value="Carbonic_anhydrase_a-class"/>
</dbReference>
<evidence type="ECO:0000256" key="6">
    <source>
        <dbReference type="ARBA" id="ARBA00048348"/>
    </source>
</evidence>
<dbReference type="InterPro" id="IPR041891">
    <property type="entry name" value="Alpha_CA_prokaryot-like"/>
</dbReference>
<dbReference type="InterPro" id="IPR001148">
    <property type="entry name" value="CA_dom"/>
</dbReference>
<dbReference type="PANTHER" id="PTHR18952:SF265">
    <property type="entry name" value="CARBONIC ANHYDRASE"/>
    <property type="match status" value="1"/>
</dbReference>
<dbReference type="AlphaFoldDB" id="A0A075WWF4"/>
<dbReference type="PANTHER" id="PTHR18952">
    <property type="entry name" value="CARBONIC ANHYDRASE"/>
    <property type="match status" value="1"/>
</dbReference>
<proteinExistence type="evidence at transcript level"/>
<dbReference type="GO" id="GO:0008270">
    <property type="term" value="F:zinc ion binding"/>
    <property type="evidence" value="ECO:0007669"/>
    <property type="project" value="InterPro"/>
</dbReference>
<dbReference type="GO" id="GO:0004089">
    <property type="term" value="F:carbonate dehydratase activity"/>
    <property type="evidence" value="ECO:0007669"/>
    <property type="project" value="UniProtKB-EC"/>
</dbReference>
<dbReference type="InterPro" id="IPR036398">
    <property type="entry name" value="CA_dom_sf"/>
</dbReference>
<organism evidence="9">
    <name type="scientific">Pyropia haitanensis</name>
    <name type="common">Red seaweed</name>
    <name type="synonym">Porphyra haitanensis</name>
    <dbReference type="NCBI Taxonomy" id="1262161"/>
    <lineage>
        <taxon>Eukaryota</taxon>
        <taxon>Rhodophyta</taxon>
        <taxon>Bangiophyceae</taxon>
        <taxon>Bangiales</taxon>
        <taxon>Bangiaceae</taxon>
        <taxon>Pyropia</taxon>
    </lineage>
</organism>
<dbReference type="CDD" id="cd03124">
    <property type="entry name" value="alpha_CA_prokaryotic_like"/>
    <property type="match status" value="1"/>
</dbReference>
<protein>
    <recommendedName>
        <fullName evidence="2">carbonic anhydrase</fullName>
        <ecNumber evidence="2">4.2.1.1</ecNumber>
    </recommendedName>
</protein>
<evidence type="ECO:0000256" key="4">
    <source>
        <dbReference type="ARBA" id="ARBA00022833"/>
    </source>
</evidence>
<dbReference type="EC" id="4.2.1.1" evidence="2"/>
<evidence type="ECO:0000256" key="1">
    <source>
        <dbReference type="ARBA" id="ARBA00010718"/>
    </source>
</evidence>
<keyword evidence="7" id="KW-0732">Signal</keyword>
<dbReference type="SUPFAM" id="SSF51069">
    <property type="entry name" value="Carbonic anhydrase"/>
    <property type="match status" value="1"/>
</dbReference>
<keyword evidence="5" id="KW-0456">Lyase</keyword>
<feature type="domain" description="Alpha-carbonic anhydrase" evidence="8">
    <location>
        <begin position="35"/>
        <end position="274"/>
    </location>
</feature>
<keyword evidence="3" id="KW-0479">Metal-binding</keyword>
<evidence type="ECO:0000313" key="9">
    <source>
        <dbReference type="EMBL" id="AIH04935.1"/>
    </source>
</evidence>
<evidence type="ECO:0000256" key="2">
    <source>
        <dbReference type="ARBA" id="ARBA00012925"/>
    </source>
</evidence>
<dbReference type="PROSITE" id="PS51144">
    <property type="entry name" value="ALPHA_CA_2"/>
    <property type="match status" value="1"/>
</dbReference>
<reference evidence="9" key="1">
    <citation type="journal article" date="2016" name="J. Appl. Phycol.">
        <title>Cloning, expression, and characterization of carbonic anhydrase genes from Pyropia haitanensis (Bangiales, Rhodophyta).</title>
        <authorList>
            <person name="Chen C.S."/>
            <person name="Dai Z.Z."/>
            <person name="Xu Y."/>
            <person name="Ji D."/>
            <person name="Xie C.T."/>
        </authorList>
    </citation>
    <scope>NUCLEOTIDE SEQUENCE</scope>
</reference>
<evidence type="ECO:0000259" key="8">
    <source>
        <dbReference type="PROSITE" id="PS51144"/>
    </source>
</evidence>
<keyword evidence="4" id="KW-0862">Zinc</keyword>
<feature type="signal peptide" evidence="7">
    <location>
        <begin position="1"/>
        <end position="32"/>
    </location>
</feature>
<dbReference type="SMART" id="SM01057">
    <property type="entry name" value="Carb_anhydrase"/>
    <property type="match status" value="1"/>
</dbReference>
<name>A0A075WWF4_PYRHA</name>
<dbReference type="Pfam" id="PF00194">
    <property type="entry name" value="Carb_anhydrase"/>
    <property type="match status" value="1"/>
</dbReference>
<evidence type="ECO:0000256" key="3">
    <source>
        <dbReference type="ARBA" id="ARBA00022723"/>
    </source>
</evidence>
<comment type="catalytic activity">
    <reaction evidence="6">
        <text>hydrogencarbonate + H(+) = CO2 + H2O</text>
        <dbReference type="Rhea" id="RHEA:10748"/>
        <dbReference type="ChEBI" id="CHEBI:15377"/>
        <dbReference type="ChEBI" id="CHEBI:15378"/>
        <dbReference type="ChEBI" id="CHEBI:16526"/>
        <dbReference type="ChEBI" id="CHEBI:17544"/>
        <dbReference type="EC" id="4.2.1.1"/>
    </reaction>
</comment>
<feature type="chain" id="PRO_5001711448" description="carbonic anhydrase" evidence="7">
    <location>
        <begin position="33"/>
        <end position="275"/>
    </location>
</feature>
<sequence>MVSVGRVRQLLAATAVAAVALTGAIAPATAAAQGTQWTYYGKTGPKFWGSLDPDWSKCSTGRQQTPINIVPSRSRSARSLGSVAQQRTASFLPKGVQNGFKYDCVSTKGCGSATWARVKYDFVQFHLHIAAEHTLNGAVMPAELHLVHATKSGALLVVGVLIDVGEPSALIAKMLAGVEKAVTRANPRPFSRLPISKREWASLLPSRRGFCNYRGSLTTPPCSEGVTWIVSRQVVTASERQLARLARALLDSGAVVMTERPVQPLNGRQVVCYGV</sequence>
<evidence type="ECO:0000256" key="5">
    <source>
        <dbReference type="ARBA" id="ARBA00023239"/>
    </source>
</evidence>
<dbReference type="Gene3D" id="3.10.200.10">
    <property type="entry name" value="Alpha carbonic anhydrase"/>
    <property type="match status" value="1"/>
</dbReference>
<evidence type="ECO:0000256" key="7">
    <source>
        <dbReference type="SAM" id="SignalP"/>
    </source>
</evidence>
<accession>A0A075WWF4</accession>
<dbReference type="EMBL" id="KJ778685">
    <property type="protein sequence ID" value="AIH04935.1"/>
    <property type="molecule type" value="mRNA"/>
</dbReference>
<comment type="similarity">
    <text evidence="1">Belongs to the alpha-carbonic anhydrase family.</text>
</comment>